<sequence length="422" mass="45390">MSYLVVSGLILFALMGAPLFVVIALATMLAFHSLDIEPAALFIELYRVASAPSLAAIPLFTFAGFVLANGRAPERLTRLSRAFLGGLRGGVSWAVLGASAFFTAFTGASGVTIIALGGLLYPLLLKEHYSKNFSLGLITSSGSIGLLFPPSLPLILYGIVAQVSVDHLFLAGILPGLLLVGVMGLYCRFRSPAVSRAAFSKSEALAALRDSIWEIPLPLILIVGIYSGLVTLTEAATVTVLYVLLVGTFIHKELHPIKDLPRLMLNSMTLVGSIIIILGAAMGFTSYLIDEQMPMQLLAFFKEHIESPIAFLIVLNIFLLIVGCMMDIFSAIIVVVPLIIPLALHYGVDPVHLGIIFLANLEIGYATPPVGINLFISSARFSEPVIRLYKAALPFLALQLIGLLIITYFPDLSLFLVRFATD</sequence>
<evidence type="ECO:0000313" key="9">
    <source>
        <dbReference type="EMBL" id="QPJ65829.1"/>
    </source>
</evidence>
<evidence type="ECO:0000256" key="5">
    <source>
        <dbReference type="ARBA" id="ARBA00022989"/>
    </source>
</evidence>
<dbReference type="GO" id="GO:0005886">
    <property type="term" value="C:plasma membrane"/>
    <property type="evidence" value="ECO:0007669"/>
    <property type="project" value="UniProtKB-SubCell"/>
</dbReference>
<feature type="transmembrane region" description="Helical" evidence="7">
    <location>
        <begin position="352"/>
        <end position="376"/>
    </location>
</feature>
<feature type="transmembrane region" description="Helical" evidence="7">
    <location>
        <begin position="219"/>
        <end position="250"/>
    </location>
</feature>
<dbReference type="PANTHER" id="PTHR33362">
    <property type="entry name" value="SIALIC ACID TRAP TRANSPORTER PERMEASE PROTEIN SIAT-RELATED"/>
    <property type="match status" value="1"/>
</dbReference>
<evidence type="ECO:0000256" key="4">
    <source>
        <dbReference type="ARBA" id="ARBA00022692"/>
    </source>
</evidence>
<gene>
    <name evidence="9" type="ORF">G3M78_10670</name>
</gene>
<feature type="transmembrane region" description="Helical" evidence="7">
    <location>
        <begin position="50"/>
        <end position="70"/>
    </location>
</feature>
<dbReference type="AlphaFoldDB" id="A0A7T0C3D7"/>
<feature type="transmembrane region" description="Helical" evidence="7">
    <location>
        <begin position="137"/>
        <end position="161"/>
    </location>
</feature>
<name>A0A7T0C3D7_9BACT</name>
<dbReference type="EMBL" id="CP048620">
    <property type="protein sequence ID" value="QPJ65829.1"/>
    <property type="molecule type" value="Genomic_DNA"/>
</dbReference>
<dbReference type="InterPro" id="IPR004681">
    <property type="entry name" value="TRAP_DctM"/>
</dbReference>
<proteinExistence type="predicted"/>
<feature type="transmembrane region" description="Helical" evidence="7">
    <location>
        <begin position="270"/>
        <end position="289"/>
    </location>
</feature>
<feature type="transmembrane region" description="Helical" evidence="7">
    <location>
        <begin position="309"/>
        <end position="340"/>
    </location>
</feature>
<evidence type="ECO:0000256" key="6">
    <source>
        <dbReference type="ARBA" id="ARBA00023136"/>
    </source>
</evidence>
<dbReference type="PIRSF" id="PIRSF006066">
    <property type="entry name" value="HI0050"/>
    <property type="match status" value="1"/>
</dbReference>
<keyword evidence="4 7" id="KW-0812">Transmembrane</keyword>
<feature type="transmembrane region" description="Helical" evidence="7">
    <location>
        <begin position="388"/>
        <end position="409"/>
    </location>
</feature>
<keyword evidence="5 7" id="KW-1133">Transmembrane helix</keyword>
<feature type="transmembrane region" description="Helical" evidence="7">
    <location>
        <begin position="167"/>
        <end position="187"/>
    </location>
</feature>
<protein>
    <submittedName>
        <fullName evidence="9">TRAP transporter large permease subunit</fullName>
    </submittedName>
</protein>
<organism evidence="9 10">
    <name type="scientific">Candidatus Nitrohelix vancouverensis</name>
    <dbReference type="NCBI Taxonomy" id="2705534"/>
    <lineage>
        <taxon>Bacteria</taxon>
        <taxon>Pseudomonadati</taxon>
        <taxon>Nitrospinota/Tectimicrobiota group</taxon>
        <taxon>Nitrospinota</taxon>
        <taxon>Nitrospinia</taxon>
        <taxon>Nitrospinales</taxon>
        <taxon>Nitrospinaceae</taxon>
        <taxon>Candidatus Nitrohelix</taxon>
    </lineage>
</organism>
<feature type="transmembrane region" description="Helical" evidence="7">
    <location>
        <begin position="82"/>
        <end position="102"/>
    </location>
</feature>
<evidence type="ECO:0000256" key="3">
    <source>
        <dbReference type="ARBA" id="ARBA00022519"/>
    </source>
</evidence>
<comment type="subcellular location">
    <subcellularLocation>
        <location evidence="1">Cell inner membrane</location>
        <topology evidence="1">Multi-pass membrane protein</topology>
    </subcellularLocation>
</comment>
<evidence type="ECO:0000259" key="8">
    <source>
        <dbReference type="Pfam" id="PF06808"/>
    </source>
</evidence>
<evidence type="ECO:0000256" key="1">
    <source>
        <dbReference type="ARBA" id="ARBA00004429"/>
    </source>
</evidence>
<evidence type="ECO:0000256" key="2">
    <source>
        <dbReference type="ARBA" id="ARBA00022475"/>
    </source>
</evidence>
<accession>A0A7T0C3D7</accession>
<keyword evidence="3" id="KW-0997">Cell inner membrane</keyword>
<keyword evidence="6 7" id="KW-0472">Membrane</keyword>
<dbReference type="PANTHER" id="PTHR33362:SF5">
    <property type="entry name" value="C4-DICARBOXYLATE TRAP TRANSPORTER LARGE PERMEASE PROTEIN DCTM"/>
    <property type="match status" value="1"/>
</dbReference>
<reference evidence="10" key="1">
    <citation type="submission" date="2020-02" db="EMBL/GenBank/DDBJ databases">
        <title>Genomic and physiological characterization of two novel Nitrospinaceae genera.</title>
        <authorList>
            <person name="Mueller A.J."/>
            <person name="Jung M.-Y."/>
            <person name="Strachan C.R."/>
            <person name="Herbold C.W."/>
            <person name="Kirkegaard R.H."/>
            <person name="Daims H."/>
        </authorList>
    </citation>
    <scope>NUCLEOTIDE SEQUENCE [LARGE SCALE GENOMIC DNA]</scope>
</reference>
<evidence type="ECO:0000313" key="10">
    <source>
        <dbReference type="Proteomes" id="UP000594464"/>
    </source>
</evidence>
<dbReference type="NCBIfam" id="TIGR00786">
    <property type="entry name" value="dctM"/>
    <property type="match status" value="1"/>
</dbReference>
<feature type="domain" description="TRAP C4-dicarboxylate transport system permease DctM subunit" evidence="8">
    <location>
        <begin position="8"/>
        <end position="411"/>
    </location>
</feature>
<dbReference type="Proteomes" id="UP000594464">
    <property type="component" value="Chromosome"/>
</dbReference>
<dbReference type="InterPro" id="IPR010656">
    <property type="entry name" value="DctM"/>
</dbReference>
<keyword evidence="2" id="KW-1003">Cell membrane</keyword>
<dbReference type="Pfam" id="PF06808">
    <property type="entry name" value="DctM"/>
    <property type="match status" value="1"/>
</dbReference>
<evidence type="ECO:0000256" key="7">
    <source>
        <dbReference type="SAM" id="Phobius"/>
    </source>
</evidence>
<dbReference type="KEGG" id="nva:G3M78_10670"/>
<dbReference type="GO" id="GO:0022857">
    <property type="term" value="F:transmembrane transporter activity"/>
    <property type="evidence" value="ECO:0007669"/>
    <property type="project" value="TreeGrafter"/>
</dbReference>